<evidence type="ECO:0000256" key="4">
    <source>
        <dbReference type="SAM" id="SignalP"/>
    </source>
</evidence>
<dbReference type="GO" id="GO:0071555">
    <property type="term" value="P:cell wall organization"/>
    <property type="evidence" value="ECO:0007669"/>
    <property type="project" value="UniProtKB-KW"/>
</dbReference>
<keyword evidence="8" id="KW-1185">Reference proteome</keyword>
<dbReference type="Pfam" id="PF01520">
    <property type="entry name" value="Amidase_3"/>
    <property type="match status" value="1"/>
</dbReference>
<organism evidence="7 8">
    <name type="scientific">Priestia koreensis</name>
    <dbReference type="NCBI Taxonomy" id="284581"/>
    <lineage>
        <taxon>Bacteria</taxon>
        <taxon>Bacillati</taxon>
        <taxon>Bacillota</taxon>
        <taxon>Bacilli</taxon>
        <taxon>Bacillales</taxon>
        <taxon>Bacillaceae</taxon>
        <taxon>Priestia</taxon>
    </lineage>
</organism>
<dbReference type="GO" id="GO:0008745">
    <property type="term" value="F:N-acetylmuramoyl-L-alanine amidase activity"/>
    <property type="evidence" value="ECO:0007669"/>
    <property type="project" value="InterPro"/>
</dbReference>
<dbReference type="GO" id="GO:0030288">
    <property type="term" value="C:outer membrane-bounded periplasmic space"/>
    <property type="evidence" value="ECO:0007669"/>
    <property type="project" value="TreeGrafter"/>
</dbReference>
<dbReference type="SMART" id="SM00646">
    <property type="entry name" value="Ami_3"/>
    <property type="match status" value="1"/>
</dbReference>
<dbReference type="Gene3D" id="2.30.30.40">
    <property type="entry name" value="SH3 Domains"/>
    <property type="match status" value="1"/>
</dbReference>
<feature type="domain" description="SH3b" evidence="6">
    <location>
        <begin position="191"/>
        <end position="255"/>
    </location>
</feature>
<feature type="chain" id="PRO_5005602607" description="N-acetylmuramoyl-L-alanine amidase" evidence="4">
    <location>
        <begin position="20"/>
        <end position="471"/>
    </location>
</feature>
<dbReference type="EMBL" id="LILC01000037">
    <property type="protein sequence ID" value="KOO37401.1"/>
    <property type="molecule type" value="Genomic_DNA"/>
</dbReference>
<dbReference type="SUPFAM" id="SSF53187">
    <property type="entry name" value="Zn-dependent exopeptidases"/>
    <property type="match status" value="1"/>
</dbReference>
<evidence type="ECO:0000259" key="6">
    <source>
        <dbReference type="PROSITE" id="PS51781"/>
    </source>
</evidence>
<evidence type="ECO:0000259" key="5">
    <source>
        <dbReference type="PROSITE" id="PS51272"/>
    </source>
</evidence>
<protein>
    <recommendedName>
        <fullName evidence="9">N-acetylmuramoyl-L-alanine amidase</fullName>
    </recommendedName>
</protein>
<dbReference type="CDD" id="cd02696">
    <property type="entry name" value="MurNAc-LAA"/>
    <property type="match status" value="1"/>
</dbReference>
<dbReference type="PROSITE" id="PS51272">
    <property type="entry name" value="SLH"/>
    <property type="match status" value="2"/>
</dbReference>
<dbReference type="Gene3D" id="3.40.630.40">
    <property type="entry name" value="Zn-dependent exopeptidases"/>
    <property type="match status" value="1"/>
</dbReference>
<dbReference type="InterPro" id="IPR050695">
    <property type="entry name" value="N-acetylmuramoyl_amidase_3"/>
</dbReference>
<reference evidence="8" key="1">
    <citation type="submission" date="2015-08" db="EMBL/GenBank/DDBJ databases">
        <title>Fjat-14210 dsm16467.</title>
        <authorList>
            <person name="Liu B."/>
            <person name="Wang J."/>
            <person name="Zhu Y."/>
            <person name="Liu G."/>
            <person name="Chen Q."/>
            <person name="Chen Z."/>
            <person name="Lan J."/>
            <person name="Che J."/>
            <person name="Ge C."/>
            <person name="Shi H."/>
            <person name="Pan Z."/>
            <person name="Liu X."/>
        </authorList>
    </citation>
    <scope>NUCLEOTIDE SEQUENCE [LARGE SCALE GENOMIC DNA]</scope>
    <source>
        <strain evidence="8">DSM 16467</strain>
    </source>
</reference>
<keyword evidence="2" id="KW-0378">Hydrolase</keyword>
<keyword evidence="1 4" id="KW-0732">Signal</keyword>
<dbReference type="PANTHER" id="PTHR30404:SF0">
    <property type="entry name" value="N-ACETYLMURAMOYL-L-ALANINE AMIDASE AMIC"/>
    <property type="match status" value="1"/>
</dbReference>
<dbReference type="Proteomes" id="UP000037558">
    <property type="component" value="Unassembled WGS sequence"/>
</dbReference>
<evidence type="ECO:0000256" key="1">
    <source>
        <dbReference type="ARBA" id="ARBA00022729"/>
    </source>
</evidence>
<evidence type="ECO:0000313" key="8">
    <source>
        <dbReference type="Proteomes" id="UP000037558"/>
    </source>
</evidence>
<proteinExistence type="predicted"/>
<feature type="signal peptide" evidence="4">
    <location>
        <begin position="1"/>
        <end position="19"/>
    </location>
</feature>
<dbReference type="InterPro" id="IPR003646">
    <property type="entry name" value="SH3-like_bac-type"/>
</dbReference>
<evidence type="ECO:0000256" key="2">
    <source>
        <dbReference type="ARBA" id="ARBA00022801"/>
    </source>
</evidence>
<dbReference type="InterPro" id="IPR002508">
    <property type="entry name" value="MurNAc-LAA_cat"/>
</dbReference>
<dbReference type="GO" id="GO:0009253">
    <property type="term" value="P:peptidoglycan catabolic process"/>
    <property type="evidence" value="ECO:0007669"/>
    <property type="project" value="InterPro"/>
</dbReference>
<keyword evidence="3" id="KW-0961">Cell wall biogenesis/degradation</keyword>
<comment type="caution">
    <text evidence="7">The sequence shown here is derived from an EMBL/GenBank/DDBJ whole genome shotgun (WGS) entry which is preliminary data.</text>
</comment>
<gene>
    <name evidence="7" type="ORF">AMD01_22525</name>
</gene>
<dbReference type="Pfam" id="PF08239">
    <property type="entry name" value="SH3_3"/>
    <property type="match status" value="1"/>
</dbReference>
<evidence type="ECO:0008006" key="9">
    <source>
        <dbReference type="Google" id="ProtNLM"/>
    </source>
</evidence>
<dbReference type="PROSITE" id="PS51781">
    <property type="entry name" value="SH3B"/>
    <property type="match status" value="1"/>
</dbReference>
<dbReference type="Pfam" id="PF00395">
    <property type="entry name" value="SLH"/>
    <property type="match status" value="3"/>
</dbReference>
<evidence type="ECO:0000313" key="7">
    <source>
        <dbReference type="EMBL" id="KOO37401.1"/>
    </source>
</evidence>
<dbReference type="InterPro" id="IPR001119">
    <property type="entry name" value="SLH_dom"/>
</dbReference>
<dbReference type="AlphaFoldDB" id="A0A0M0KEX9"/>
<accession>A0A0M0KEX9</accession>
<dbReference type="PANTHER" id="PTHR30404">
    <property type="entry name" value="N-ACETYLMURAMOYL-L-ALANINE AMIDASE"/>
    <property type="match status" value="1"/>
</dbReference>
<sequence length="471" mass="51061">MVLAILVLLISAFTIPVKAATTFSDVSSSYRAAKEIYYLAEGNIITGSNGSFHPNSDITRAEAVSIIGRAVGLNGTQRETRFVDVPSTSFASGYIQSAFEKGFANGYSGGYFKPGQHVTRGEMALFISKAFGYHATTTDAAINELLSRHISEGMANGDFGGKELIKRADFAVFVARAINDELRPNYKPVYLQEGTVTASSLLVRKGPSTIYGSIGSFTQNTKLNVSHTVGNWIQVTNTAKTVTGFVSKQYVTLTDVDVPEVPTTPPPTKNPLAGQTIVIDPGHGGTDPGALGSGLREKDVVLDTGLKVRNILKRMGISYYMTRETDVFIVLQDRPVLAQSHGGDTFVSIHANKFNGAANGTETYYYGAAATATNPYITKSKLLAQSIQKRLLTEWQLNDRKVKTANYYVLKYNSMPSSLAELGFIDNPTDAKKLGSSVWRERAAEAIVLGILDYYKASGYNVSSLYDKVRP</sequence>
<evidence type="ECO:0000256" key="3">
    <source>
        <dbReference type="ARBA" id="ARBA00023316"/>
    </source>
</evidence>
<dbReference type="STRING" id="284581.AMD01_22525"/>
<feature type="domain" description="SLH" evidence="5">
    <location>
        <begin position="78"/>
        <end position="141"/>
    </location>
</feature>
<dbReference type="PATRIC" id="fig|284581.3.peg.3358"/>
<name>A0A0M0KEX9_9BACI</name>
<feature type="domain" description="SLH" evidence="5">
    <location>
        <begin position="19"/>
        <end position="77"/>
    </location>
</feature>